<dbReference type="InterPro" id="IPR003661">
    <property type="entry name" value="HisK_dim/P_dom"/>
</dbReference>
<dbReference type="Pfam" id="PF07495">
    <property type="entry name" value="Y_Y_Y"/>
    <property type="match status" value="1"/>
</dbReference>
<dbReference type="eggNOG" id="COG2205">
    <property type="taxonomic scope" value="Bacteria"/>
</dbReference>
<dbReference type="InterPro" id="IPR009057">
    <property type="entry name" value="Homeodomain-like_sf"/>
</dbReference>
<dbReference type="SMART" id="SM00388">
    <property type="entry name" value="HisKA"/>
    <property type="match status" value="1"/>
</dbReference>
<evidence type="ECO:0000256" key="4">
    <source>
        <dbReference type="ARBA" id="ARBA00022679"/>
    </source>
</evidence>
<dbReference type="InterPro" id="IPR001789">
    <property type="entry name" value="Sig_transdc_resp-reg_receiver"/>
</dbReference>
<keyword evidence="7" id="KW-0067">ATP-binding</keyword>
<proteinExistence type="predicted"/>
<dbReference type="InterPro" id="IPR011110">
    <property type="entry name" value="Reg_prop"/>
</dbReference>
<evidence type="ECO:0000259" key="16">
    <source>
        <dbReference type="PROSITE" id="PS50110"/>
    </source>
</evidence>
<dbReference type="GO" id="GO:0005524">
    <property type="term" value="F:ATP binding"/>
    <property type="evidence" value="ECO:0007669"/>
    <property type="project" value="UniProtKB-KW"/>
</dbReference>
<dbReference type="Gene3D" id="1.10.10.60">
    <property type="entry name" value="Homeodomain-like"/>
    <property type="match status" value="1"/>
</dbReference>
<dbReference type="Gene3D" id="1.10.287.130">
    <property type="match status" value="1"/>
</dbReference>
<keyword evidence="13" id="KW-0472">Membrane</keyword>
<dbReference type="HOGENOM" id="CLU_000445_28_1_10"/>
<dbReference type="SMART" id="SM00342">
    <property type="entry name" value="HTH_ARAC"/>
    <property type="match status" value="1"/>
</dbReference>
<dbReference type="Pfam" id="PF02518">
    <property type="entry name" value="HATPase_c"/>
    <property type="match status" value="1"/>
</dbReference>
<evidence type="ECO:0000256" key="9">
    <source>
        <dbReference type="ARBA" id="ARBA00023015"/>
    </source>
</evidence>
<evidence type="ECO:0000256" key="8">
    <source>
        <dbReference type="ARBA" id="ARBA00023012"/>
    </source>
</evidence>
<name>W0F2M7_9BACT</name>
<sequence>MTAFLFSFTRATGLFIIAGLFVIIQPAFGQQRLFTNQQHFGVEDGLPQGYISGIVQDEDGFIWLSTLDGFCRYDGRGFRTFHYDPKDSTGLAANTINALGKLVNNIVTLYYGPTKADEFDLRSFRVTRNTVRSRLEAIPGIRWQSYRFSFTTNSWFFTINNKKGMGWLDRITGKVHYASTSNGLLHTDSVSAITQSPEGKIYIISAHGVEVSDTTQTKFEWFGFDTHIGPQPPNPDWNVFGEKFSILSYPGNRVATLEKNTLTLLDIDKKSSRVIVLPPPPPGSIRGENFLQLDPGGHIYFEYYGRIYRVTDKGALELLWENTGAPARISAFFIDRSDVLWVSLNAQGVLKIDLQALHFESYRNTGNFIEEIAGLLNGNKPLQPAEWKNPDAGYYFRQARDSKGNLYSCNNWYARTGVFRFTPQGFRRFAHVPDQKIFTAVVAMPGDEIWAFDQSESVWYVWSSPDAVPKKMQPDAKNFADVELADARYIGGYIWMTTLANGLFQFDGKKLVAKYVGNKVPNGLTEICPDPADKNKFWIGSRGGGLLLWDVHKGLQRTYTMDDGLPNNTVYCILPDKTGKLWCSTNKGLFRLNPKNGHITAFEKTDGLPGNEFNRAHKFILPDGRLVFGGLDGYCIFNPADFELINKTGQVPVLLTGLLINNEPQDINLPNSIIKQSLSTLSDIELPYDKNYLRFEFAALLYNQPQKIRYRYQLEGIDDRWIENGYSNIASYSALPPGNYTFKINATDNNGLWSNVIRSVKVTIKPPFWGTWWAWVIYVVLALGLVRWYFVFKEGRLRIQQNLLFERREALRLKEVDELKDRFFSNITHEFRTPLTLIMTPLEKLAQDPSLSVPAVNNIKTAQRNSKQLLRLVNEYLDFSKLDHGQLRLKITAGEIEVFTSGCVNSFEVAAKDKNITLRFIAEAMEGYYLFDEEKWEKIVTNLVSNALKFTPQNGSVTVTLSATATEATRLEVCDNGPGIPEALHKKIFTRFYQVDDSSVRNYGGTGIGLSLVKELIVLMEGRIELDSRPGSDTRFIVTLPMKKVAALPVMESASLQKEATPLASADAPLLLVVEDNDELRAFLAEALAKQYRVLEAADGLKAWELILRELPDLVISDVMMPGQDGFDLCKKSKADSRTAHIGFILLTSKAAHDARLRGLGAGADDYLTKPFSLPELELRTANLYQLRQKQREWLQVQLAHRAPADPLPEIIDPFLVQLYNEMDAKLDEAELGVDYLCKVMAMSRSTLNRKLKALLNISTNDLIRQYRLQKACGLIAAGLDIATTAYKTGFSSPSYFSQCFKEQYGVSPTDWVSMPE</sequence>
<dbReference type="PROSITE" id="PS50110">
    <property type="entry name" value="RESPONSE_REGULATORY"/>
    <property type="match status" value="1"/>
</dbReference>
<dbReference type="PANTHER" id="PTHR43547:SF2">
    <property type="entry name" value="HYBRID SIGNAL TRANSDUCTION HISTIDINE KINASE C"/>
    <property type="match status" value="1"/>
</dbReference>
<evidence type="ECO:0000256" key="13">
    <source>
        <dbReference type="SAM" id="Phobius"/>
    </source>
</evidence>
<comment type="catalytic activity">
    <reaction evidence="1">
        <text>ATP + protein L-histidine = ADP + protein N-phospho-L-histidine.</text>
        <dbReference type="EC" id="2.7.13.3"/>
    </reaction>
</comment>
<dbReference type="InterPro" id="IPR036097">
    <property type="entry name" value="HisK_dim/P_sf"/>
</dbReference>
<evidence type="ECO:0000259" key="14">
    <source>
        <dbReference type="PROSITE" id="PS01124"/>
    </source>
</evidence>
<dbReference type="SMART" id="SM00448">
    <property type="entry name" value="REC"/>
    <property type="match status" value="1"/>
</dbReference>
<dbReference type="InterPro" id="IPR018060">
    <property type="entry name" value="HTH_AraC"/>
</dbReference>
<dbReference type="InterPro" id="IPR003594">
    <property type="entry name" value="HATPase_dom"/>
</dbReference>
<evidence type="ECO:0000256" key="12">
    <source>
        <dbReference type="PROSITE-ProRule" id="PRU00169"/>
    </source>
</evidence>
<evidence type="ECO:0000256" key="3">
    <source>
        <dbReference type="ARBA" id="ARBA00022553"/>
    </source>
</evidence>
<dbReference type="Pfam" id="PF00072">
    <property type="entry name" value="Response_reg"/>
    <property type="match status" value="1"/>
</dbReference>
<dbReference type="GO" id="GO:0043565">
    <property type="term" value="F:sequence-specific DNA binding"/>
    <property type="evidence" value="ECO:0007669"/>
    <property type="project" value="InterPro"/>
</dbReference>
<dbReference type="eggNOG" id="COG3292">
    <property type="taxonomic scope" value="Bacteria"/>
</dbReference>
<evidence type="ECO:0000256" key="1">
    <source>
        <dbReference type="ARBA" id="ARBA00000085"/>
    </source>
</evidence>
<reference evidence="17 18" key="1">
    <citation type="submission" date="2013-12" db="EMBL/GenBank/DDBJ databases">
        <authorList>
            <consortium name="DOE Joint Genome Institute"/>
            <person name="Eisen J."/>
            <person name="Huntemann M."/>
            <person name="Han J."/>
            <person name="Chen A."/>
            <person name="Kyrpides N."/>
            <person name="Mavromatis K."/>
            <person name="Markowitz V."/>
            <person name="Palaniappan K."/>
            <person name="Ivanova N."/>
            <person name="Schaumberg A."/>
            <person name="Pati A."/>
            <person name="Liolios K."/>
            <person name="Nordberg H.P."/>
            <person name="Cantor M.N."/>
            <person name="Hua S.X."/>
            <person name="Woyke T."/>
        </authorList>
    </citation>
    <scope>NUCLEOTIDE SEQUENCE [LARGE SCALE GENOMIC DNA]</scope>
    <source>
        <strain evidence="18">DSM 19437</strain>
    </source>
</reference>
<gene>
    <name evidence="17" type="ORF">NIASO_05165</name>
</gene>
<feature type="domain" description="Histidine kinase" evidence="15">
    <location>
        <begin position="826"/>
        <end position="1044"/>
    </location>
</feature>
<keyword evidence="3 12" id="KW-0597">Phosphoprotein</keyword>
<dbReference type="KEGG" id="nso:NIASO_05165"/>
<feature type="modified residue" description="4-aspartylphosphate" evidence="12">
    <location>
        <position position="1118"/>
    </location>
</feature>
<dbReference type="CDD" id="cd00082">
    <property type="entry name" value="HisKA"/>
    <property type="match status" value="1"/>
</dbReference>
<dbReference type="GO" id="GO:0000155">
    <property type="term" value="F:phosphorelay sensor kinase activity"/>
    <property type="evidence" value="ECO:0007669"/>
    <property type="project" value="InterPro"/>
</dbReference>
<feature type="domain" description="Response regulatory" evidence="16">
    <location>
        <begin position="1070"/>
        <end position="1185"/>
    </location>
</feature>
<dbReference type="eggNOG" id="COG0745">
    <property type="taxonomic scope" value="Bacteria"/>
</dbReference>
<dbReference type="Proteomes" id="UP000003586">
    <property type="component" value="Chromosome"/>
</dbReference>
<dbReference type="SUPFAM" id="SSF52172">
    <property type="entry name" value="CheY-like"/>
    <property type="match status" value="1"/>
</dbReference>
<keyword evidence="18" id="KW-1185">Reference proteome</keyword>
<dbReference type="GO" id="GO:0003700">
    <property type="term" value="F:DNA-binding transcription factor activity"/>
    <property type="evidence" value="ECO:0007669"/>
    <property type="project" value="InterPro"/>
</dbReference>
<evidence type="ECO:0000313" key="18">
    <source>
        <dbReference type="Proteomes" id="UP000003586"/>
    </source>
</evidence>
<feature type="domain" description="HTH araC/xylS-type" evidence="14">
    <location>
        <begin position="1217"/>
        <end position="1315"/>
    </location>
</feature>
<dbReference type="Gene3D" id="2.130.10.10">
    <property type="entry name" value="YVTN repeat-like/Quinoprotein amine dehydrogenase"/>
    <property type="match status" value="3"/>
</dbReference>
<feature type="transmembrane region" description="Helical" evidence="13">
    <location>
        <begin position="772"/>
        <end position="790"/>
    </location>
</feature>
<dbReference type="InterPro" id="IPR011006">
    <property type="entry name" value="CheY-like_superfamily"/>
</dbReference>
<keyword evidence="13" id="KW-0812">Transmembrane</keyword>
<dbReference type="InterPro" id="IPR018062">
    <property type="entry name" value="HTH_AraC-typ_CS"/>
</dbReference>
<dbReference type="FunFam" id="2.60.40.10:FF:000791">
    <property type="entry name" value="Two-component system sensor histidine kinase/response regulator"/>
    <property type="match status" value="1"/>
</dbReference>
<dbReference type="EMBL" id="CP007035">
    <property type="protein sequence ID" value="AHF17285.1"/>
    <property type="molecule type" value="Genomic_DNA"/>
</dbReference>
<evidence type="ECO:0000259" key="15">
    <source>
        <dbReference type="PROSITE" id="PS50109"/>
    </source>
</evidence>
<dbReference type="InterPro" id="IPR005467">
    <property type="entry name" value="His_kinase_dom"/>
</dbReference>
<dbReference type="Gene3D" id="3.30.565.10">
    <property type="entry name" value="Histidine kinase-like ATPase, C-terminal domain"/>
    <property type="match status" value="1"/>
</dbReference>
<protein>
    <recommendedName>
        <fullName evidence="2">histidine kinase</fullName>
        <ecNumber evidence="2">2.7.13.3</ecNumber>
    </recommendedName>
</protein>
<dbReference type="Pfam" id="PF00512">
    <property type="entry name" value="HisKA"/>
    <property type="match status" value="1"/>
</dbReference>
<dbReference type="PRINTS" id="PR00344">
    <property type="entry name" value="BCTRLSENSOR"/>
</dbReference>
<evidence type="ECO:0000256" key="6">
    <source>
        <dbReference type="ARBA" id="ARBA00022777"/>
    </source>
</evidence>
<keyword evidence="11" id="KW-0804">Transcription</keyword>
<dbReference type="PANTHER" id="PTHR43547">
    <property type="entry name" value="TWO-COMPONENT HISTIDINE KINASE"/>
    <property type="match status" value="1"/>
</dbReference>
<dbReference type="InterPro" id="IPR011123">
    <property type="entry name" value="Y_Y_Y"/>
</dbReference>
<evidence type="ECO:0000256" key="7">
    <source>
        <dbReference type="ARBA" id="ARBA00022840"/>
    </source>
</evidence>
<evidence type="ECO:0000256" key="11">
    <source>
        <dbReference type="ARBA" id="ARBA00023163"/>
    </source>
</evidence>
<evidence type="ECO:0000313" key="17">
    <source>
        <dbReference type="EMBL" id="AHF17285.1"/>
    </source>
</evidence>
<dbReference type="PROSITE" id="PS01124">
    <property type="entry name" value="HTH_ARAC_FAMILY_2"/>
    <property type="match status" value="1"/>
</dbReference>
<dbReference type="InterPro" id="IPR036890">
    <property type="entry name" value="HATPase_C_sf"/>
</dbReference>
<dbReference type="STRING" id="929713.NIASO_05165"/>
<keyword evidence="9" id="KW-0805">Transcription regulation</keyword>
<keyword evidence="4" id="KW-0808">Transferase</keyword>
<dbReference type="CDD" id="cd17574">
    <property type="entry name" value="REC_OmpR"/>
    <property type="match status" value="1"/>
</dbReference>
<accession>W0F2M7</accession>
<evidence type="ECO:0000256" key="10">
    <source>
        <dbReference type="ARBA" id="ARBA00023125"/>
    </source>
</evidence>
<dbReference type="InterPro" id="IPR004358">
    <property type="entry name" value="Sig_transdc_His_kin-like_C"/>
</dbReference>
<dbReference type="PROSITE" id="PS00041">
    <property type="entry name" value="HTH_ARAC_FAMILY_1"/>
    <property type="match status" value="1"/>
</dbReference>
<dbReference type="PROSITE" id="PS50109">
    <property type="entry name" value="HIS_KIN"/>
    <property type="match status" value="1"/>
</dbReference>
<dbReference type="Pfam" id="PF07494">
    <property type="entry name" value="Reg_prop"/>
    <property type="match status" value="2"/>
</dbReference>
<dbReference type="SUPFAM" id="SSF47384">
    <property type="entry name" value="Homodimeric domain of signal transducing histidine kinase"/>
    <property type="match status" value="1"/>
</dbReference>
<keyword evidence="10" id="KW-0238">DNA-binding</keyword>
<dbReference type="OrthoDB" id="1522078at2"/>
<dbReference type="Pfam" id="PF12833">
    <property type="entry name" value="HTH_18"/>
    <property type="match status" value="1"/>
</dbReference>
<dbReference type="Gene3D" id="3.40.50.2300">
    <property type="match status" value="1"/>
</dbReference>
<dbReference type="FunFam" id="3.30.565.10:FF:000037">
    <property type="entry name" value="Hybrid sensor histidine kinase/response regulator"/>
    <property type="match status" value="1"/>
</dbReference>
<keyword evidence="13" id="KW-1133">Transmembrane helix</keyword>
<evidence type="ECO:0000256" key="5">
    <source>
        <dbReference type="ARBA" id="ARBA00022741"/>
    </source>
</evidence>
<organism evidence="17 18">
    <name type="scientific">Niabella soli DSM 19437</name>
    <dbReference type="NCBI Taxonomy" id="929713"/>
    <lineage>
        <taxon>Bacteria</taxon>
        <taxon>Pseudomonadati</taxon>
        <taxon>Bacteroidota</taxon>
        <taxon>Chitinophagia</taxon>
        <taxon>Chitinophagales</taxon>
        <taxon>Chitinophagaceae</taxon>
        <taxon>Niabella</taxon>
    </lineage>
</organism>
<dbReference type="RefSeq" id="WP_008583039.1">
    <property type="nucleotide sequence ID" value="NZ_CP007035.1"/>
</dbReference>
<dbReference type="SUPFAM" id="SSF63829">
    <property type="entry name" value="Calcium-dependent phosphotriesterase"/>
    <property type="match status" value="2"/>
</dbReference>
<dbReference type="CDD" id="cd16922">
    <property type="entry name" value="HATPase_EvgS-ArcB-TorS-like"/>
    <property type="match status" value="1"/>
</dbReference>
<dbReference type="SMART" id="SM00387">
    <property type="entry name" value="HATPase_c"/>
    <property type="match status" value="1"/>
</dbReference>
<evidence type="ECO:0000256" key="2">
    <source>
        <dbReference type="ARBA" id="ARBA00012438"/>
    </source>
</evidence>
<dbReference type="InterPro" id="IPR015943">
    <property type="entry name" value="WD40/YVTN_repeat-like_dom_sf"/>
</dbReference>
<keyword evidence="8" id="KW-0902">Two-component regulatory system</keyword>
<dbReference type="SUPFAM" id="SSF46689">
    <property type="entry name" value="Homeodomain-like"/>
    <property type="match status" value="1"/>
</dbReference>
<keyword evidence="5" id="KW-0547">Nucleotide-binding</keyword>
<dbReference type="SUPFAM" id="SSF55874">
    <property type="entry name" value="ATPase domain of HSP90 chaperone/DNA topoisomerase II/histidine kinase"/>
    <property type="match status" value="1"/>
</dbReference>
<keyword evidence="6" id="KW-0418">Kinase</keyword>
<dbReference type="InterPro" id="IPR013783">
    <property type="entry name" value="Ig-like_fold"/>
</dbReference>
<dbReference type="EC" id="2.7.13.3" evidence="2"/>
<dbReference type="Gene3D" id="2.60.40.10">
    <property type="entry name" value="Immunoglobulins"/>
    <property type="match status" value="1"/>
</dbReference>